<evidence type="ECO:0000313" key="2">
    <source>
        <dbReference type="Proteomes" id="UP001497512"/>
    </source>
</evidence>
<dbReference type="Proteomes" id="UP001497512">
    <property type="component" value="Chromosome 18"/>
</dbReference>
<sequence length="159" mass="18299">MIPVLQWIETWNHVLRGCLPGGHIMVNCGSSCAMEAEGQNVQEMMDRRLQWRRHLWQGLQEKVGGTANGDFETYGIGTGSGRESRTRLYVELLEYLYCLQSLISIFCVGNFWFLVLQTQHGVEQETRGAFGFLCYKHNMVLKKRQKELLDFGATNTTWC</sequence>
<protein>
    <submittedName>
        <fullName evidence="1">Uncharacterized protein</fullName>
    </submittedName>
</protein>
<organism evidence="1 2">
    <name type="scientific">Sphagnum troendelagicum</name>
    <dbReference type="NCBI Taxonomy" id="128251"/>
    <lineage>
        <taxon>Eukaryota</taxon>
        <taxon>Viridiplantae</taxon>
        <taxon>Streptophyta</taxon>
        <taxon>Embryophyta</taxon>
        <taxon>Bryophyta</taxon>
        <taxon>Sphagnophytina</taxon>
        <taxon>Sphagnopsida</taxon>
        <taxon>Sphagnales</taxon>
        <taxon>Sphagnaceae</taxon>
        <taxon>Sphagnum</taxon>
    </lineage>
</organism>
<gene>
    <name evidence="1" type="ORF">CSSPTR1EN2_LOCUS10547</name>
</gene>
<keyword evidence="2" id="KW-1185">Reference proteome</keyword>
<reference evidence="1" key="1">
    <citation type="submission" date="2024-02" db="EMBL/GenBank/DDBJ databases">
        <authorList>
            <consortium name="ELIXIR-Norway"/>
            <consortium name="Elixir Norway"/>
        </authorList>
    </citation>
    <scope>NUCLEOTIDE SEQUENCE</scope>
</reference>
<evidence type="ECO:0000313" key="1">
    <source>
        <dbReference type="EMBL" id="CAK9211214.1"/>
    </source>
</evidence>
<name>A0ABP0U606_9BRYO</name>
<accession>A0ABP0U606</accession>
<dbReference type="EMBL" id="OZ019910">
    <property type="protein sequence ID" value="CAK9211214.1"/>
    <property type="molecule type" value="Genomic_DNA"/>
</dbReference>
<proteinExistence type="predicted"/>